<dbReference type="GeneID" id="79177337"/>
<evidence type="ECO:0000313" key="7">
    <source>
        <dbReference type="EMBL" id="CCU72961.1"/>
    </source>
</evidence>
<dbReference type="RefSeq" id="WP_015487677.1">
    <property type="nucleotide sequence ID" value="NC_020888.1"/>
</dbReference>
<dbReference type="Pfam" id="PF01943">
    <property type="entry name" value="Polysacc_synt"/>
    <property type="match status" value="1"/>
</dbReference>
<feature type="transmembrane region" description="Helical" evidence="6">
    <location>
        <begin position="121"/>
        <end position="139"/>
    </location>
</feature>
<dbReference type="GO" id="GO:0005886">
    <property type="term" value="C:plasma membrane"/>
    <property type="evidence" value="ECO:0007669"/>
    <property type="project" value="UniProtKB-SubCell"/>
</dbReference>
<feature type="transmembrane region" description="Helical" evidence="6">
    <location>
        <begin position="340"/>
        <end position="363"/>
    </location>
</feature>
<keyword evidence="8" id="KW-1185">Reference proteome</keyword>
<comment type="subcellular location">
    <subcellularLocation>
        <location evidence="1">Cell membrane</location>
        <topology evidence="1">Multi-pass membrane protein</topology>
    </subcellularLocation>
</comment>
<dbReference type="Proteomes" id="UP000011866">
    <property type="component" value="Chromosome"/>
</dbReference>
<dbReference type="InterPro" id="IPR050833">
    <property type="entry name" value="Poly_Biosynth_Transport"/>
</dbReference>
<dbReference type="EMBL" id="HF680312">
    <property type="protein sequence ID" value="CCU72961.1"/>
    <property type="molecule type" value="Genomic_DNA"/>
</dbReference>
<feature type="transmembrane region" description="Helical" evidence="6">
    <location>
        <begin position="12"/>
        <end position="33"/>
    </location>
</feature>
<dbReference type="HOGENOM" id="CLU_022017_5_3_6"/>
<evidence type="ECO:0000256" key="4">
    <source>
        <dbReference type="ARBA" id="ARBA00022989"/>
    </source>
</evidence>
<organism evidence="7 8">
    <name type="scientific">Thalassolituus oleivorans MIL-1</name>
    <dbReference type="NCBI Taxonomy" id="1298593"/>
    <lineage>
        <taxon>Bacteria</taxon>
        <taxon>Pseudomonadati</taxon>
        <taxon>Pseudomonadota</taxon>
        <taxon>Gammaproteobacteria</taxon>
        <taxon>Oceanospirillales</taxon>
        <taxon>Oceanospirillaceae</taxon>
        <taxon>Thalassolituus</taxon>
    </lineage>
</organism>
<feature type="transmembrane region" description="Helical" evidence="6">
    <location>
        <begin position="375"/>
        <end position="394"/>
    </location>
</feature>
<dbReference type="KEGG" id="tol:TOL_2562"/>
<feature type="transmembrane region" description="Helical" evidence="6">
    <location>
        <begin position="269"/>
        <end position="288"/>
    </location>
</feature>
<feature type="transmembrane region" description="Helical" evidence="6">
    <location>
        <begin position="151"/>
        <end position="170"/>
    </location>
</feature>
<dbReference type="PANTHER" id="PTHR30250">
    <property type="entry name" value="PST FAMILY PREDICTED COLANIC ACID TRANSPORTER"/>
    <property type="match status" value="1"/>
</dbReference>
<dbReference type="eggNOG" id="COG2244">
    <property type="taxonomic scope" value="Bacteria"/>
</dbReference>
<keyword evidence="3 6" id="KW-0812">Transmembrane</keyword>
<keyword evidence="5 6" id="KW-0472">Membrane</keyword>
<reference evidence="7 8" key="1">
    <citation type="journal article" date="2013" name="Genome Announc.">
        <title>Genome Sequence of Thalassolituus oleivorans MIL-1 (DSM 14913T).</title>
        <authorList>
            <person name="Golyshin P.N."/>
            <person name="Werner J."/>
            <person name="Chernikova T.N."/>
            <person name="Tran H."/>
            <person name="Ferrer M."/>
            <person name="Yakimov M.M."/>
            <person name="Teeling H."/>
            <person name="Golyshina O.V."/>
        </authorList>
    </citation>
    <scope>NUCLEOTIDE SEQUENCE [LARGE SCALE GENOMIC DNA]</scope>
    <source>
        <strain evidence="7 8">MIL-1</strain>
    </source>
</reference>
<name>M5DSR8_9GAMM</name>
<feature type="transmembrane region" description="Helical" evidence="6">
    <location>
        <begin position="190"/>
        <end position="209"/>
    </location>
</feature>
<keyword evidence="2" id="KW-1003">Cell membrane</keyword>
<evidence type="ECO:0000256" key="6">
    <source>
        <dbReference type="SAM" id="Phobius"/>
    </source>
</evidence>
<keyword evidence="4 6" id="KW-1133">Transmembrane helix</keyword>
<feature type="transmembrane region" description="Helical" evidence="6">
    <location>
        <begin position="80"/>
        <end position="101"/>
    </location>
</feature>
<feature type="transmembrane region" description="Helical" evidence="6">
    <location>
        <begin position="39"/>
        <end position="59"/>
    </location>
</feature>
<protein>
    <submittedName>
        <fullName evidence="7">Polysaccharide biosynthesis family protein</fullName>
    </submittedName>
</protein>
<sequence length="428" mass="45826">MSPLLIKTAIAGLVKASAAVVAFVLTAVVARALGAAESGLFLFGFSLLSALSVFFRLGLDNVVLRFIGAEGTSEVAQQKLNTGLLWIVLAVVPFCGLTALLADPISELIFNKPELAPVLRWLMLALPAMALFMLLAMGFQGQHRVILTTIYQNLGLSALFVAAFSAIFVYEKYYSAGLIASWLNAENAAMIYALSAVVVCSSAFGLWYSQTGVTFSIGKLRDSELWSASSNLWAASCMSLAVLWSGILIAGAYVSSEDLAYLTAAQRTATLTSFVLMVVNMVVAPRYARLWKEGNVAQIQKLAKWSTRGMIAIVLPVVAVMIVFPEFVMGLFGKGFEQGALLLTIMAIGQFINVATGSVGYLLNMSGHEKDFRRVTFFAGPLTIILALAFTHYWGALGAASATAIGLSVQNLLALAMVKKRLGFWPIG</sequence>
<gene>
    <name evidence="7" type="ORF">TOL_2562</name>
</gene>
<dbReference type="AlphaFoldDB" id="M5DSR8"/>
<dbReference type="PANTHER" id="PTHR30250:SF11">
    <property type="entry name" value="O-ANTIGEN TRANSPORTER-RELATED"/>
    <property type="match status" value="1"/>
</dbReference>
<dbReference type="InterPro" id="IPR002797">
    <property type="entry name" value="Polysacc_synth"/>
</dbReference>
<evidence type="ECO:0000313" key="8">
    <source>
        <dbReference type="Proteomes" id="UP000011866"/>
    </source>
</evidence>
<evidence type="ECO:0000256" key="5">
    <source>
        <dbReference type="ARBA" id="ARBA00023136"/>
    </source>
</evidence>
<dbReference type="PATRIC" id="fig|1298593.3.peg.2469"/>
<evidence type="ECO:0000256" key="3">
    <source>
        <dbReference type="ARBA" id="ARBA00022692"/>
    </source>
</evidence>
<feature type="transmembrane region" description="Helical" evidence="6">
    <location>
        <begin position="309"/>
        <end position="328"/>
    </location>
</feature>
<feature type="transmembrane region" description="Helical" evidence="6">
    <location>
        <begin position="230"/>
        <end position="254"/>
    </location>
</feature>
<evidence type="ECO:0000256" key="2">
    <source>
        <dbReference type="ARBA" id="ARBA00022475"/>
    </source>
</evidence>
<proteinExistence type="predicted"/>
<accession>M5DSR8</accession>
<evidence type="ECO:0000256" key="1">
    <source>
        <dbReference type="ARBA" id="ARBA00004651"/>
    </source>
</evidence>